<evidence type="ECO:0000256" key="3">
    <source>
        <dbReference type="ARBA" id="ARBA00022692"/>
    </source>
</evidence>
<organism evidence="8 9">
    <name type="scientific">Vitis vinifera</name>
    <name type="common">Grape</name>
    <dbReference type="NCBI Taxonomy" id="29760"/>
    <lineage>
        <taxon>Eukaryota</taxon>
        <taxon>Viridiplantae</taxon>
        <taxon>Streptophyta</taxon>
        <taxon>Embryophyta</taxon>
        <taxon>Tracheophyta</taxon>
        <taxon>Spermatophyta</taxon>
        <taxon>Magnoliopsida</taxon>
        <taxon>eudicotyledons</taxon>
        <taxon>Gunneridae</taxon>
        <taxon>Pentapetalae</taxon>
        <taxon>rosids</taxon>
        <taxon>Vitales</taxon>
        <taxon>Vitaceae</taxon>
        <taxon>Viteae</taxon>
        <taxon>Vitis</taxon>
    </lineage>
</organism>
<proteinExistence type="predicted"/>
<feature type="domain" description="ABC-2 type transporter transmembrane" evidence="7">
    <location>
        <begin position="180"/>
        <end position="365"/>
    </location>
</feature>
<dbReference type="Gene3D" id="3.40.50.300">
    <property type="entry name" value="P-loop containing nucleotide triphosphate hydrolases"/>
    <property type="match status" value="1"/>
</dbReference>
<feature type="transmembrane region" description="Helical" evidence="6">
    <location>
        <begin position="207"/>
        <end position="232"/>
    </location>
</feature>
<protein>
    <recommendedName>
        <fullName evidence="7">ABC-2 type transporter transmembrane domain-containing protein</fullName>
    </recommendedName>
</protein>
<evidence type="ECO:0000256" key="5">
    <source>
        <dbReference type="ARBA" id="ARBA00023136"/>
    </source>
</evidence>
<feature type="transmembrane region" description="Helical" evidence="6">
    <location>
        <begin position="258"/>
        <end position="280"/>
    </location>
</feature>
<dbReference type="Pfam" id="PF01061">
    <property type="entry name" value="ABC2_membrane"/>
    <property type="match status" value="1"/>
</dbReference>
<feature type="transmembrane region" description="Helical" evidence="6">
    <location>
        <begin position="287"/>
        <end position="309"/>
    </location>
</feature>
<dbReference type="InterPro" id="IPR013525">
    <property type="entry name" value="ABC2_TM"/>
</dbReference>
<dbReference type="PANTHER" id="PTHR19241">
    <property type="entry name" value="ATP-BINDING CASSETTE TRANSPORTER"/>
    <property type="match status" value="1"/>
</dbReference>
<name>A0ABY9C6E4_VITVI</name>
<evidence type="ECO:0000256" key="6">
    <source>
        <dbReference type="SAM" id="Phobius"/>
    </source>
</evidence>
<reference evidence="8 9" key="1">
    <citation type="journal article" date="2023" name="Hortic Res">
        <title>The complete reference genome for grapevine (Vitis vinifera L.) genetics and breeding.</title>
        <authorList>
            <person name="Shi X."/>
            <person name="Cao S."/>
            <person name="Wang X."/>
            <person name="Huang S."/>
            <person name="Wang Y."/>
            <person name="Liu Z."/>
            <person name="Liu W."/>
            <person name="Leng X."/>
            <person name="Peng Y."/>
            <person name="Wang N."/>
            <person name="Wang Y."/>
            <person name="Ma Z."/>
            <person name="Xu X."/>
            <person name="Zhang F."/>
            <person name="Xue H."/>
            <person name="Zhong H."/>
            <person name="Wang Y."/>
            <person name="Zhang K."/>
            <person name="Velt A."/>
            <person name="Avia K."/>
            <person name="Holtgrawe D."/>
            <person name="Grimplet J."/>
            <person name="Matus J.T."/>
            <person name="Ware D."/>
            <person name="Wu X."/>
            <person name="Wang H."/>
            <person name="Liu C."/>
            <person name="Fang Y."/>
            <person name="Rustenholz C."/>
            <person name="Cheng Z."/>
            <person name="Xiao H."/>
            <person name="Zhou Y."/>
        </authorList>
    </citation>
    <scope>NUCLEOTIDE SEQUENCE [LARGE SCALE GENOMIC DNA]</scope>
    <source>
        <strain evidence="9">cv. Pinot noir / PN40024</strain>
        <tissue evidence="8">Leaf</tissue>
    </source>
</reference>
<sequence length="426" mass="48032">MMEVSRREKQAGITPEADIDTCMKAISVNGLERSLQTDYVLKILGLDICADTIVGDDAMRRGISGGQKKRLTTGEMIIGPTKALFMDEISTGLDNSTTFQIVTYLQQLTHITKSTILVSLLQPASETFDLFDDIILMAEGSFQKGSSTKLAEELSMPSDKSESQNNALSFNAYSLGKWELFKACMAREWLLMKRNSFIHVFKSAQDLINIVGSMSIFFLVLGNSSTVLPFIVTERTVLYRERFAGMYSYPSAQVTVEIPYISLQALLFVTITYPAINFYWSAYKMIWYSYTVFSTLLYFNYLGMMFISLTPTFQVASALAGFSYTMLNLFAGFIISEPKIPKWWVWGYWICPTAWSLKALITSQYGDINKEISVFGEPNAINAFFKSYYGYNHDDLGVTAIVLISFPLVFASVFGYTIAKLNFQRK</sequence>
<dbReference type="Proteomes" id="UP001227230">
    <property type="component" value="Chromosome 7"/>
</dbReference>
<keyword evidence="2" id="KW-0813">Transport</keyword>
<evidence type="ECO:0000256" key="1">
    <source>
        <dbReference type="ARBA" id="ARBA00004141"/>
    </source>
</evidence>
<keyword evidence="4 6" id="KW-1133">Transmembrane helix</keyword>
<evidence type="ECO:0000259" key="7">
    <source>
        <dbReference type="Pfam" id="PF01061"/>
    </source>
</evidence>
<evidence type="ECO:0000313" key="8">
    <source>
        <dbReference type="EMBL" id="WJZ90554.1"/>
    </source>
</evidence>
<keyword evidence="3 6" id="KW-0812">Transmembrane</keyword>
<accession>A0ABY9C6E4</accession>
<dbReference type="EMBL" id="CP126654">
    <property type="protein sequence ID" value="WJZ90554.1"/>
    <property type="molecule type" value="Genomic_DNA"/>
</dbReference>
<keyword evidence="5 6" id="KW-0472">Membrane</keyword>
<gene>
    <name evidence="8" type="ORF">VitviT2T_009690</name>
</gene>
<feature type="transmembrane region" description="Helical" evidence="6">
    <location>
        <begin position="315"/>
        <end position="336"/>
    </location>
</feature>
<keyword evidence="9" id="KW-1185">Reference proteome</keyword>
<evidence type="ECO:0000256" key="4">
    <source>
        <dbReference type="ARBA" id="ARBA00022989"/>
    </source>
</evidence>
<dbReference type="InterPro" id="IPR027417">
    <property type="entry name" value="P-loop_NTPase"/>
</dbReference>
<feature type="transmembrane region" description="Helical" evidence="6">
    <location>
        <begin position="343"/>
        <end position="361"/>
    </location>
</feature>
<comment type="subcellular location">
    <subcellularLocation>
        <location evidence="1">Membrane</location>
        <topology evidence="1">Multi-pass membrane protein</topology>
    </subcellularLocation>
</comment>
<dbReference type="SUPFAM" id="SSF52540">
    <property type="entry name" value="P-loop containing nucleoside triphosphate hydrolases"/>
    <property type="match status" value="1"/>
</dbReference>
<evidence type="ECO:0000256" key="2">
    <source>
        <dbReference type="ARBA" id="ARBA00022448"/>
    </source>
</evidence>
<feature type="transmembrane region" description="Helical" evidence="6">
    <location>
        <begin position="396"/>
        <end position="419"/>
    </location>
</feature>
<evidence type="ECO:0000313" key="9">
    <source>
        <dbReference type="Proteomes" id="UP001227230"/>
    </source>
</evidence>